<dbReference type="RefSeq" id="WP_122291628.1">
    <property type="nucleotide sequence ID" value="NZ_QRKC01000015.1"/>
</dbReference>
<reference evidence="1 2" key="1">
    <citation type="submission" date="2018-08" db="EMBL/GenBank/DDBJ databases">
        <title>A genome reference for cultivated species of the human gut microbiota.</title>
        <authorList>
            <person name="Zou Y."/>
            <person name="Xue W."/>
            <person name="Luo G."/>
        </authorList>
    </citation>
    <scope>NUCLEOTIDE SEQUENCE [LARGE SCALE GENOMIC DNA]</scope>
    <source>
        <strain evidence="1 2">AM16-50</strain>
    </source>
</reference>
<name>A0A3R6HIV9_9BACT</name>
<organism evidence="1 2">
    <name type="scientific">Parabacteroides merdae</name>
    <dbReference type="NCBI Taxonomy" id="46503"/>
    <lineage>
        <taxon>Bacteria</taxon>
        <taxon>Pseudomonadati</taxon>
        <taxon>Bacteroidota</taxon>
        <taxon>Bacteroidia</taxon>
        <taxon>Bacteroidales</taxon>
        <taxon>Tannerellaceae</taxon>
        <taxon>Parabacteroides</taxon>
    </lineage>
</organism>
<dbReference type="EMBL" id="QRKC01000015">
    <property type="protein sequence ID" value="RHH74031.1"/>
    <property type="molecule type" value="Genomic_DNA"/>
</dbReference>
<sequence>MKQISNKRTIADVIYDGEQITLKGQVEIDSNTGQVKSVNGDVRLKDGVTFIGNFSMLGININDISYVKYRTDTSELVDEMVQAINNKTIEEA</sequence>
<evidence type="ECO:0000313" key="2">
    <source>
        <dbReference type="Proteomes" id="UP000283732"/>
    </source>
</evidence>
<evidence type="ECO:0000313" key="1">
    <source>
        <dbReference type="EMBL" id="RHH74031.1"/>
    </source>
</evidence>
<proteinExistence type="predicted"/>
<gene>
    <name evidence="1" type="ORF">DW191_19225</name>
</gene>
<protein>
    <submittedName>
        <fullName evidence="1">Uncharacterized protein</fullName>
    </submittedName>
</protein>
<dbReference type="Proteomes" id="UP000283732">
    <property type="component" value="Unassembled WGS sequence"/>
</dbReference>
<accession>A0A3R6HIV9</accession>
<dbReference type="AlphaFoldDB" id="A0A3R6HIV9"/>
<comment type="caution">
    <text evidence="1">The sequence shown here is derived from an EMBL/GenBank/DDBJ whole genome shotgun (WGS) entry which is preliminary data.</text>
</comment>